<dbReference type="Proteomes" id="UP000027265">
    <property type="component" value="Unassembled WGS sequence"/>
</dbReference>
<sequence>MPHTILAVPLPVELYRLIISSIDKKKDLCTLCLSSRTWYREAAPFLYRDTFLSNTRGLLLWCKAVVERPFLGKLVQEFSILFRQCWEGDCEIYARISQMLRHLPNLQRLILDVDDEFRIDLFEVFSIFEACPLQLARFDSRMVFSSRATVDFLIAFVKSRPNITSLSCRVQNGVPLRAFADAEAILPNLSRLVASSNVFIALRTNRPIQCLKIHLEEELDRVLIGLRSINETLTTLCVHRENRQGPPLHGCIRRLVESVPNLRTLCIHDDSLKEPPHLEDIRSSLAHSTCLENLAFNPYSPPSTHHQIPGGVSPVQFATQVMGTCPSLCTVTLPFWDTERLIYVKTPLGDVIGRPLPKPINRQCQSHCLDKG</sequence>
<dbReference type="InterPro" id="IPR032675">
    <property type="entry name" value="LRR_dom_sf"/>
</dbReference>
<proteinExistence type="predicted"/>
<evidence type="ECO:0008006" key="3">
    <source>
        <dbReference type="Google" id="ProtNLM"/>
    </source>
</evidence>
<evidence type="ECO:0000313" key="2">
    <source>
        <dbReference type="Proteomes" id="UP000027265"/>
    </source>
</evidence>
<accession>A0A067PPH1</accession>
<dbReference type="OrthoDB" id="3188866at2759"/>
<reference evidence="2" key="1">
    <citation type="journal article" date="2014" name="Proc. Natl. Acad. Sci. U.S.A.">
        <title>Extensive sampling of basidiomycete genomes demonstrates inadequacy of the white-rot/brown-rot paradigm for wood decay fungi.</title>
        <authorList>
            <person name="Riley R."/>
            <person name="Salamov A.A."/>
            <person name="Brown D.W."/>
            <person name="Nagy L.G."/>
            <person name="Floudas D."/>
            <person name="Held B.W."/>
            <person name="Levasseur A."/>
            <person name="Lombard V."/>
            <person name="Morin E."/>
            <person name="Otillar R."/>
            <person name="Lindquist E.A."/>
            <person name="Sun H."/>
            <person name="LaButti K.M."/>
            <person name="Schmutz J."/>
            <person name="Jabbour D."/>
            <person name="Luo H."/>
            <person name="Baker S.E."/>
            <person name="Pisabarro A.G."/>
            <person name="Walton J.D."/>
            <person name="Blanchette R.A."/>
            <person name="Henrissat B."/>
            <person name="Martin F."/>
            <person name="Cullen D."/>
            <person name="Hibbett D.S."/>
            <person name="Grigoriev I.V."/>
        </authorList>
    </citation>
    <scope>NUCLEOTIDE SEQUENCE [LARGE SCALE GENOMIC DNA]</scope>
    <source>
        <strain evidence="2">MUCL 33604</strain>
    </source>
</reference>
<keyword evidence="2" id="KW-1185">Reference proteome</keyword>
<dbReference type="InParanoid" id="A0A067PPH1"/>
<dbReference type="HOGENOM" id="CLU_062057_1_0_1"/>
<organism evidence="1 2">
    <name type="scientific">Jaapia argillacea MUCL 33604</name>
    <dbReference type="NCBI Taxonomy" id="933084"/>
    <lineage>
        <taxon>Eukaryota</taxon>
        <taxon>Fungi</taxon>
        <taxon>Dikarya</taxon>
        <taxon>Basidiomycota</taxon>
        <taxon>Agaricomycotina</taxon>
        <taxon>Agaricomycetes</taxon>
        <taxon>Agaricomycetidae</taxon>
        <taxon>Jaapiales</taxon>
        <taxon>Jaapiaceae</taxon>
        <taxon>Jaapia</taxon>
    </lineage>
</organism>
<gene>
    <name evidence="1" type="ORF">JAAARDRAFT_198398</name>
</gene>
<evidence type="ECO:0000313" key="1">
    <source>
        <dbReference type="EMBL" id="KDQ52221.1"/>
    </source>
</evidence>
<dbReference type="AlphaFoldDB" id="A0A067PPH1"/>
<dbReference type="Gene3D" id="3.80.10.10">
    <property type="entry name" value="Ribonuclease Inhibitor"/>
    <property type="match status" value="1"/>
</dbReference>
<name>A0A067PPH1_9AGAM</name>
<dbReference type="SUPFAM" id="SSF52047">
    <property type="entry name" value="RNI-like"/>
    <property type="match status" value="1"/>
</dbReference>
<protein>
    <recommendedName>
        <fullName evidence="3">F-box domain-containing protein</fullName>
    </recommendedName>
</protein>
<dbReference type="EMBL" id="KL197741">
    <property type="protein sequence ID" value="KDQ52221.1"/>
    <property type="molecule type" value="Genomic_DNA"/>
</dbReference>